<proteinExistence type="predicted"/>
<feature type="region of interest" description="Disordered" evidence="1">
    <location>
        <begin position="64"/>
        <end position="87"/>
    </location>
</feature>
<dbReference type="Proteomes" id="UP001145742">
    <property type="component" value="Unassembled WGS sequence"/>
</dbReference>
<evidence type="ECO:0000313" key="2">
    <source>
        <dbReference type="EMBL" id="KAJ7405135.1"/>
    </source>
</evidence>
<accession>A0ABQ9CSN8</accession>
<organism evidence="2 3">
    <name type="scientific">Willisornis vidua</name>
    <name type="common">Xingu scale-backed antbird</name>
    <dbReference type="NCBI Taxonomy" id="1566151"/>
    <lineage>
        <taxon>Eukaryota</taxon>
        <taxon>Metazoa</taxon>
        <taxon>Chordata</taxon>
        <taxon>Craniata</taxon>
        <taxon>Vertebrata</taxon>
        <taxon>Euteleostomi</taxon>
        <taxon>Archelosauria</taxon>
        <taxon>Archosauria</taxon>
        <taxon>Dinosauria</taxon>
        <taxon>Saurischia</taxon>
        <taxon>Theropoda</taxon>
        <taxon>Coelurosauria</taxon>
        <taxon>Aves</taxon>
        <taxon>Neognathae</taxon>
        <taxon>Neoaves</taxon>
        <taxon>Telluraves</taxon>
        <taxon>Australaves</taxon>
        <taxon>Passeriformes</taxon>
        <taxon>Thamnophilidae</taxon>
        <taxon>Willisornis</taxon>
    </lineage>
</organism>
<reference evidence="2" key="1">
    <citation type="submission" date="2019-10" db="EMBL/GenBank/DDBJ databases">
        <authorList>
            <person name="Soares A.E.R."/>
            <person name="Aleixo A."/>
            <person name="Schneider P."/>
            <person name="Miyaki C.Y."/>
            <person name="Schneider M.P."/>
            <person name="Mello C."/>
            <person name="Vasconcelos A.T.R."/>
        </authorList>
    </citation>
    <scope>NUCLEOTIDE SEQUENCE</scope>
    <source>
        <tissue evidence="2">Muscle</tissue>
    </source>
</reference>
<dbReference type="EMBL" id="WHWB01034726">
    <property type="protein sequence ID" value="KAJ7405135.1"/>
    <property type="molecule type" value="Genomic_DNA"/>
</dbReference>
<protein>
    <submittedName>
        <fullName evidence="2">Uncharacterized protein</fullName>
    </submittedName>
</protein>
<sequence>MPRSVKKEGQEVLQALELRLPYSCGADHGEAAVPLQPMEIHGGTEIHLQPMEIHEGTEIHLQPMEDPMPDQADAQRETVTPTERPCWSRLLTGPLTLRRGAQAGASLLS</sequence>
<keyword evidence="3" id="KW-1185">Reference proteome</keyword>
<evidence type="ECO:0000313" key="3">
    <source>
        <dbReference type="Proteomes" id="UP001145742"/>
    </source>
</evidence>
<comment type="caution">
    <text evidence="2">The sequence shown here is derived from an EMBL/GenBank/DDBJ whole genome shotgun (WGS) entry which is preliminary data.</text>
</comment>
<evidence type="ECO:0000256" key="1">
    <source>
        <dbReference type="SAM" id="MobiDB-lite"/>
    </source>
</evidence>
<gene>
    <name evidence="2" type="ORF">WISP_141716</name>
</gene>
<name>A0ABQ9CSN8_9PASS</name>